<evidence type="ECO:0000256" key="1">
    <source>
        <dbReference type="ARBA" id="ARBA00022723"/>
    </source>
</evidence>
<dbReference type="GO" id="GO:0008270">
    <property type="term" value="F:zinc ion binding"/>
    <property type="evidence" value="ECO:0007669"/>
    <property type="project" value="UniProtKB-KW"/>
</dbReference>
<dbReference type="GO" id="GO:0005634">
    <property type="term" value="C:nucleus"/>
    <property type="evidence" value="ECO:0000318"/>
    <property type="project" value="GO_Central"/>
</dbReference>
<dbReference type="PANTHER" id="PTHR34396">
    <property type="entry name" value="OS03G0264950 PROTEIN-RELATED"/>
    <property type="match status" value="1"/>
</dbReference>
<evidence type="ECO:0000256" key="2">
    <source>
        <dbReference type="ARBA" id="ARBA00022771"/>
    </source>
</evidence>
<dbReference type="GO" id="GO:0006357">
    <property type="term" value="P:regulation of transcription by RNA polymerase II"/>
    <property type="evidence" value="ECO:0000318"/>
    <property type="project" value="GO_Central"/>
</dbReference>
<dbReference type="EMBL" id="NBSK02000008">
    <property type="protein sequence ID" value="KAJ0190783.1"/>
    <property type="molecule type" value="Genomic_DNA"/>
</dbReference>
<evidence type="ECO:0000313" key="8">
    <source>
        <dbReference type="Proteomes" id="UP000235145"/>
    </source>
</evidence>
<gene>
    <name evidence="7" type="ORF">LSAT_V11C800444040</name>
</gene>
<dbReference type="InterPro" id="IPR036236">
    <property type="entry name" value="Znf_C2H2_sf"/>
</dbReference>
<dbReference type="PROSITE" id="PS50808">
    <property type="entry name" value="ZF_BED"/>
    <property type="match status" value="1"/>
</dbReference>
<keyword evidence="1" id="KW-0479">Metal-binding</keyword>
<dbReference type="OrthoDB" id="1686862at2759"/>
<reference evidence="7 8" key="1">
    <citation type="journal article" date="2017" name="Nat. Commun.">
        <title>Genome assembly with in vitro proximity ligation data and whole-genome triplication in lettuce.</title>
        <authorList>
            <person name="Reyes-Chin-Wo S."/>
            <person name="Wang Z."/>
            <person name="Yang X."/>
            <person name="Kozik A."/>
            <person name="Arikit S."/>
            <person name="Song C."/>
            <person name="Xia L."/>
            <person name="Froenicke L."/>
            <person name="Lavelle D.O."/>
            <person name="Truco M.J."/>
            <person name="Xia R."/>
            <person name="Zhu S."/>
            <person name="Xu C."/>
            <person name="Xu H."/>
            <person name="Xu X."/>
            <person name="Cox K."/>
            <person name="Korf I."/>
            <person name="Meyers B.C."/>
            <person name="Michelmore R.W."/>
        </authorList>
    </citation>
    <scope>NUCLEOTIDE SEQUENCE [LARGE SCALE GENOMIC DNA]</scope>
    <source>
        <strain evidence="8">cv. Salinas</strain>
        <tissue evidence="7">Seedlings</tissue>
    </source>
</reference>
<dbReference type="Pfam" id="PF02892">
    <property type="entry name" value="zf-BED"/>
    <property type="match status" value="1"/>
</dbReference>
<evidence type="ECO:0000256" key="5">
    <source>
        <dbReference type="SAM" id="Coils"/>
    </source>
</evidence>
<proteinExistence type="predicted"/>
<evidence type="ECO:0000313" key="7">
    <source>
        <dbReference type="EMBL" id="KAJ0190783.1"/>
    </source>
</evidence>
<sequence length="472" mass="53651">MSTGDNHLDQGNEKNPSSKVRSKAIVWEFFEKIKGDDGLQKTRCTNCNKVYNCAPKSGTSTMRRHLRKCSPQPLTQLSPEAIQLSNTNGDNAELANEGSAKKKLKYVIEDIHLKTDRELMEFIWMNKRNIGLLEQKVPDKAIAIKQAIKCYEDEVNRRAKPQSPKENSPGVTNTVTVKIEVDDHLVAQYENSGENMTTETQADVNQRTSPHLENGKIPSKVVADDQSVPENGIFDGNTTEEKLQIVAINGDENQASEQQHNELRKVSSVLSLLTSPNSSYIPQNNPLDEKTEQAKQSLIQLLEKDFRTLVGSPDEQTLKSCIKILIKSLHKLPKFQARVIETLNSQFESACENWSTWNKVIEESIAFEMKEGGNLVVLEEWQEKDLEVESKILKVDADIERLKAELREKELTRESLVKRKFDLFNETKISIGEAKKILQEMVSVKVRSDVAVDNIKDLNTKWEQIRENFLFK</sequence>
<dbReference type="SMART" id="SM00614">
    <property type="entry name" value="ZnF_BED"/>
    <property type="match status" value="1"/>
</dbReference>
<dbReference type="Gramene" id="rna-gnl|WGS:NBSK|LSAT_8X137201_mrna">
    <property type="protein sequence ID" value="cds-PLY87792.1"/>
    <property type="gene ID" value="gene-LSAT_8X137201"/>
</dbReference>
<keyword evidence="8" id="KW-1185">Reference proteome</keyword>
<name>A0A9R1UP24_LACSA</name>
<keyword evidence="3" id="KW-0862">Zinc</keyword>
<dbReference type="AlphaFoldDB" id="A0A9R1UP24"/>
<organism evidence="7 8">
    <name type="scientific">Lactuca sativa</name>
    <name type="common">Garden lettuce</name>
    <dbReference type="NCBI Taxonomy" id="4236"/>
    <lineage>
        <taxon>Eukaryota</taxon>
        <taxon>Viridiplantae</taxon>
        <taxon>Streptophyta</taxon>
        <taxon>Embryophyta</taxon>
        <taxon>Tracheophyta</taxon>
        <taxon>Spermatophyta</taxon>
        <taxon>Magnoliopsida</taxon>
        <taxon>eudicotyledons</taxon>
        <taxon>Gunneridae</taxon>
        <taxon>Pentapetalae</taxon>
        <taxon>asterids</taxon>
        <taxon>campanulids</taxon>
        <taxon>Asterales</taxon>
        <taxon>Asteraceae</taxon>
        <taxon>Cichorioideae</taxon>
        <taxon>Cichorieae</taxon>
        <taxon>Lactucinae</taxon>
        <taxon>Lactuca</taxon>
    </lineage>
</organism>
<comment type="caution">
    <text evidence="7">The sequence shown here is derived from an EMBL/GenBank/DDBJ whole genome shotgun (WGS) entry which is preliminary data.</text>
</comment>
<dbReference type="InterPro" id="IPR053031">
    <property type="entry name" value="Cuticle_assoc_protein"/>
</dbReference>
<feature type="domain" description="BED-type" evidence="6">
    <location>
        <begin position="21"/>
        <end position="77"/>
    </location>
</feature>
<evidence type="ECO:0000256" key="3">
    <source>
        <dbReference type="ARBA" id="ARBA00022833"/>
    </source>
</evidence>
<dbReference type="Proteomes" id="UP000235145">
    <property type="component" value="Unassembled WGS sequence"/>
</dbReference>
<protein>
    <recommendedName>
        <fullName evidence="6">BED-type domain-containing protein</fullName>
    </recommendedName>
</protein>
<dbReference type="InterPro" id="IPR003656">
    <property type="entry name" value="Znf_BED"/>
</dbReference>
<accession>A0A9R1UP24</accession>
<keyword evidence="5" id="KW-0175">Coiled coil</keyword>
<evidence type="ECO:0000259" key="6">
    <source>
        <dbReference type="PROSITE" id="PS50808"/>
    </source>
</evidence>
<keyword evidence="2 4" id="KW-0863">Zinc-finger</keyword>
<dbReference type="SUPFAM" id="SSF57667">
    <property type="entry name" value="beta-beta-alpha zinc fingers"/>
    <property type="match status" value="1"/>
</dbReference>
<dbReference type="PANTHER" id="PTHR34396:SF24">
    <property type="entry name" value="BED-TYPE DOMAIN-CONTAINING PROTEIN"/>
    <property type="match status" value="1"/>
</dbReference>
<feature type="coiled-coil region" evidence="5">
    <location>
        <begin position="392"/>
        <end position="419"/>
    </location>
</feature>
<evidence type="ECO:0000256" key="4">
    <source>
        <dbReference type="PROSITE-ProRule" id="PRU00027"/>
    </source>
</evidence>
<dbReference type="GO" id="GO:0003677">
    <property type="term" value="F:DNA binding"/>
    <property type="evidence" value="ECO:0007669"/>
    <property type="project" value="InterPro"/>
</dbReference>